<dbReference type="PANTHER" id="PTHR30572:SF4">
    <property type="entry name" value="ABC TRANSPORTER PERMEASE YTRF"/>
    <property type="match status" value="1"/>
</dbReference>
<dbReference type="GO" id="GO:0051301">
    <property type="term" value="P:cell division"/>
    <property type="evidence" value="ECO:0007669"/>
    <property type="project" value="UniProtKB-KW"/>
</dbReference>
<dbReference type="Proteomes" id="UP001165444">
    <property type="component" value="Unassembled WGS sequence"/>
</dbReference>
<evidence type="ECO:0000313" key="9">
    <source>
        <dbReference type="EMBL" id="MCJ2381432.1"/>
    </source>
</evidence>
<evidence type="ECO:0000256" key="7">
    <source>
        <dbReference type="SAM" id="Phobius"/>
    </source>
</evidence>
<keyword evidence="9" id="KW-0131">Cell cycle</keyword>
<dbReference type="InterPro" id="IPR003838">
    <property type="entry name" value="ABC3_permease_C"/>
</dbReference>
<keyword evidence="5 7" id="KW-0472">Membrane</keyword>
<evidence type="ECO:0000256" key="3">
    <source>
        <dbReference type="ARBA" id="ARBA00022692"/>
    </source>
</evidence>
<keyword evidence="4 7" id="KW-1133">Transmembrane helix</keyword>
<keyword evidence="10" id="KW-1185">Reference proteome</keyword>
<dbReference type="Pfam" id="PF02687">
    <property type="entry name" value="FtsX"/>
    <property type="match status" value="1"/>
</dbReference>
<dbReference type="InterPro" id="IPR050250">
    <property type="entry name" value="Macrolide_Exporter_MacB"/>
</dbReference>
<keyword evidence="2" id="KW-1003">Cell membrane</keyword>
<evidence type="ECO:0000256" key="5">
    <source>
        <dbReference type="ARBA" id="ARBA00023136"/>
    </source>
</evidence>
<dbReference type="EMBL" id="JAKZMM010000033">
    <property type="protein sequence ID" value="MCJ2381432.1"/>
    <property type="molecule type" value="Genomic_DNA"/>
</dbReference>
<proteinExistence type="inferred from homology"/>
<evidence type="ECO:0000256" key="1">
    <source>
        <dbReference type="ARBA" id="ARBA00004651"/>
    </source>
</evidence>
<evidence type="ECO:0000259" key="8">
    <source>
        <dbReference type="Pfam" id="PF02687"/>
    </source>
</evidence>
<keyword evidence="9" id="KW-0132">Cell division</keyword>
<dbReference type="RefSeq" id="WP_243325787.1">
    <property type="nucleotide sequence ID" value="NZ_JAKZMM010000033.1"/>
</dbReference>
<accession>A0ABT0C337</accession>
<gene>
    <name evidence="9" type="ORF">MUN53_12575</name>
</gene>
<comment type="caution">
    <text evidence="9">The sequence shown here is derived from an EMBL/GenBank/DDBJ whole genome shotgun (WGS) entry which is preliminary data.</text>
</comment>
<feature type="transmembrane region" description="Helical" evidence="7">
    <location>
        <begin position="341"/>
        <end position="367"/>
    </location>
</feature>
<protein>
    <submittedName>
        <fullName evidence="9">Cell division protein FtsX</fullName>
    </submittedName>
</protein>
<dbReference type="PANTHER" id="PTHR30572">
    <property type="entry name" value="MEMBRANE COMPONENT OF TRANSPORTER-RELATED"/>
    <property type="match status" value="1"/>
</dbReference>
<comment type="similarity">
    <text evidence="6">Belongs to the ABC-4 integral membrane protein family.</text>
</comment>
<evidence type="ECO:0000256" key="4">
    <source>
        <dbReference type="ARBA" id="ARBA00022989"/>
    </source>
</evidence>
<comment type="subcellular location">
    <subcellularLocation>
        <location evidence="1">Cell membrane</location>
        <topology evidence="1">Multi-pass membrane protein</topology>
    </subcellularLocation>
</comment>
<reference evidence="9 10" key="1">
    <citation type="submission" date="2022-03" db="EMBL/GenBank/DDBJ databases">
        <title>Parabacteroides sp. nov. isolated from swine feces.</title>
        <authorList>
            <person name="Bak J.E."/>
        </authorList>
    </citation>
    <scope>NUCLEOTIDE SEQUENCE [LARGE SCALE GENOMIC DNA]</scope>
    <source>
        <strain evidence="9 10">AGMB00274</strain>
    </source>
</reference>
<feature type="transmembrane region" description="Helical" evidence="7">
    <location>
        <begin position="387"/>
        <end position="408"/>
    </location>
</feature>
<feature type="transmembrane region" description="Helical" evidence="7">
    <location>
        <begin position="298"/>
        <end position="320"/>
    </location>
</feature>
<sequence>MIASMIRQMWNERKANVLILLELLVVFSCLLYAADYLYVKYKEYKQPLGFDISHVYKVWLGVVPETSADYDTTAVHTTNGMDDFFTIVDRLEKDSRVETVGYTSGNHFHYMYFNRFATFHGKGLKRYGYVRDVDPSYFRVFKVKTADGQSWEKLEKTLENNGIVVTSSVAKAYYGSPVEGRGKDIWITNQGDADSIVYHIGEVCEPQRYQEFSSYDYAYYRNLGGRDELKKYGIEILSGNINLFVRMKPSADKPELMQQFRKDMEQQLRLGNIYLSDVTPMSYYREEVLRSALDNIRLYVVGVCFLLFNVLLGVVGTFWFRARQRIPEIGLRMAVGASRSVIFIQLIGEGLMLLAVVTLPALLIYANLAQLDVLTATSMDLSMVDRLVYSFLMAFLTLAMMIVAGIVFPAKQAARLNPTEALKDE</sequence>
<feature type="domain" description="ABC3 transporter permease C-terminal" evidence="8">
    <location>
        <begin position="303"/>
        <end position="418"/>
    </location>
</feature>
<evidence type="ECO:0000313" key="10">
    <source>
        <dbReference type="Proteomes" id="UP001165444"/>
    </source>
</evidence>
<keyword evidence="3 7" id="KW-0812">Transmembrane</keyword>
<name>A0ABT0C337_9BACT</name>
<evidence type="ECO:0000256" key="2">
    <source>
        <dbReference type="ARBA" id="ARBA00022475"/>
    </source>
</evidence>
<organism evidence="9 10">
    <name type="scientific">Parabacteroides faecalis</name>
    <dbReference type="NCBI Taxonomy" id="2924040"/>
    <lineage>
        <taxon>Bacteria</taxon>
        <taxon>Pseudomonadati</taxon>
        <taxon>Bacteroidota</taxon>
        <taxon>Bacteroidia</taxon>
        <taxon>Bacteroidales</taxon>
        <taxon>Tannerellaceae</taxon>
        <taxon>Parabacteroides</taxon>
    </lineage>
</organism>
<evidence type="ECO:0000256" key="6">
    <source>
        <dbReference type="ARBA" id="ARBA00038076"/>
    </source>
</evidence>